<dbReference type="EC" id="3.2.1.20" evidence="5"/>
<evidence type="ECO:0000256" key="1">
    <source>
        <dbReference type="ARBA" id="ARBA00007806"/>
    </source>
</evidence>
<dbReference type="AlphaFoldDB" id="A0A4Q0VHE7"/>
<dbReference type="InterPro" id="IPR052990">
    <property type="entry name" value="Sulfoquinovosidase_GH31"/>
</dbReference>
<dbReference type="Gene3D" id="3.20.20.80">
    <property type="entry name" value="Glycosidases"/>
    <property type="match status" value="1"/>
</dbReference>
<dbReference type="Pfam" id="PF01055">
    <property type="entry name" value="Glyco_hydro_31_2nd"/>
    <property type="match status" value="1"/>
</dbReference>
<dbReference type="InterPro" id="IPR017853">
    <property type="entry name" value="GH"/>
</dbReference>
<keyword evidence="2 5" id="KW-0326">Glycosidase</keyword>
<dbReference type="CDD" id="cd14752">
    <property type="entry name" value="GH31_N"/>
    <property type="match status" value="1"/>
</dbReference>
<dbReference type="CDD" id="cd06594">
    <property type="entry name" value="GH31_glucosidase_YihQ"/>
    <property type="match status" value="1"/>
</dbReference>
<name>A0A4Q0VHE7_9LACO</name>
<dbReference type="SUPFAM" id="SSF51445">
    <property type="entry name" value="(Trans)glycosidases"/>
    <property type="match status" value="1"/>
</dbReference>
<evidence type="ECO:0000313" key="6">
    <source>
        <dbReference type="Proteomes" id="UP000290602"/>
    </source>
</evidence>
<comment type="caution">
    <text evidence="5">The sequence shown here is derived from an EMBL/GenBank/DDBJ whole genome shotgun (WGS) entry which is preliminary data.</text>
</comment>
<evidence type="ECO:0000259" key="3">
    <source>
        <dbReference type="Pfam" id="PF01055"/>
    </source>
</evidence>
<dbReference type="Proteomes" id="UP000290602">
    <property type="component" value="Unassembled WGS sequence"/>
</dbReference>
<reference evidence="5 6" key="1">
    <citation type="submission" date="2018-08" db="EMBL/GenBank/DDBJ databases">
        <title>Lactobacillus suantsai sp. nov., isolated from traditional fermented suan-tsai in Taiwan.</title>
        <authorList>
            <person name="Huang C.-H."/>
        </authorList>
    </citation>
    <scope>NUCLEOTIDE SEQUENCE [LARGE SCALE GENOMIC DNA]</scope>
    <source>
        <strain evidence="5 6">BCRC 12945</strain>
    </source>
</reference>
<dbReference type="GO" id="GO:0030246">
    <property type="term" value="F:carbohydrate binding"/>
    <property type="evidence" value="ECO:0007669"/>
    <property type="project" value="InterPro"/>
</dbReference>
<evidence type="ECO:0000313" key="5">
    <source>
        <dbReference type="EMBL" id="RXI77602.1"/>
    </source>
</evidence>
<keyword evidence="2 5" id="KW-0378">Hydrolase</keyword>
<dbReference type="InterPro" id="IPR013780">
    <property type="entry name" value="Glyco_hydro_b"/>
</dbReference>
<evidence type="ECO:0000259" key="4">
    <source>
        <dbReference type="Pfam" id="PF21365"/>
    </source>
</evidence>
<dbReference type="OrthoDB" id="176168at2"/>
<dbReference type="InterPro" id="IPR011013">
    <property type="entry name" value="Gal_mutarotase_sf_dom"/>
</dbReference>
<sequence>MKIVLAAGKLSVMDPTVVDDWQLQWAQPAETILHSTAAQPAILVGEGHGDFKMTNGNFRITEQRHSQIGLPWVRNLEQAGNTVQFDLAPTPTSPSYLQLTLHYRTAGWHLDFRPLAGQLNRFWLRLLAQPSDRFYGAGEQFSAFELSGRRFPIWTSEPGIGRNKQTAVTQAADRANGGGGDYYTTNYPQATYLTSRHQLVHLATSAYAVLDFQDQRFTELSAWEIPTALYLGHAETLAATVALNKDWFGTQPPLPDWLLSGVVLGLQGGTTAVKTAVTQAQQAGVNIAGVWTQDWVGPLTTSFGKRLHWDWHLDEKTYPQWPQQVRRWRQQGIRYLGYINPYLVTDGPLFKTAADNQYLVQTQAGEPYLIDFGEFECGTVDLLNPAAFHWFQTLIETRLIGGGMSGWMADFGEYLPTDARLYGNVDAETAHNRWPVLWAKLNRAALDATGTTGDVVPFFRSGGVGTQKYAPLLWAGDQSSDWTPDDGIPSAVTGMLTTGLTGNGLTHSDIGGYTSLYGVKRSKELWLRWAELAAFTPVMRTHEGNRPAENFQPNQDQAALRQLARLTTIHRHLLPYFRRVMAENTATGLPVMRPLMLADEANQALWHEHSSFLLGNDLLVAPILHPHTTQRTVTLPAGDWVHLWSGRQLTGGQTVSVVAPLGQPPVFYRADAADQATFKALCDKEN</sequence>
<dbReference type="EMBL" id="QXIL01000019">
    <property type="protein sequence ID" value="RXI77602.1"/>
    <property type="molecule type" value="Genomic_DNA"/>
</dbReference>
<dbReference type="Gene3D" id="2.60.40.1760">
    <property type="entry name" value="glycosyl hydrolase (family 31)"/>
    <property type="match status" value="1"/>
</dbReference>
<organism evidence="5 6">
    <name type="scientific">Levilactobacillus suantsaii</name>
    <dbReference type="NCBI Taxonomy" id="2292255"/>
    <lineage>
        <taxon>Bacteria</taxon>
        <taxon>Bacillati</taxon>
        <taxon>Bacillota</taxon>
        <taxon>Bacilli</taxon>
        <taxon>Lactobacillales</taxon>
        <taxon>Lactobacillaceae</taxon>
        <taxon>Levilactobacillus</taxon>
    </lineage>
</organism>
<dbReference type="NCBIfam" id="NF007746">
    <property type="entry name" value="PRK10426.1"/>
    <property type="match status" value="1"/>
</dbReference>
<dbReference type="PANTHER" id="PTHR46959">
    <property type="entry name" value="SULFOQUINOVOSIDASE"/>
    <property type="match status" value="1"/>
</dbReference>
<dbReference type="RefSeq" id="WP_129032966.1">
    <property type="nucleotide sequence ID" value="NZ_QXIL01000019.1"/>
</dbReference>
<dbReference type="InterPro" id="IPR000322">
    <property type="entry name" value="Glyco_hydro_31_TIM"/>
</dbReference>
<keyword evidence="6" id="KW-1185">Reference proteome</keyword>
<dbReference type="Pfam" id="PF21365">
    <property type="entry name" value="Glyco_hydro_31_3rd"/>
    <property type="match status" value="1"/>
</dbReference>
<protein>
    <submittedName>
        <fullName evidence="5">Alpha-glucosidase</fullName>
        <ecNumber evidence="5">3.2.1.20</ecNumber>
    </submittedName>
</protein>
<dbReference type="InterPro" id="IPR048395">
    <property type="entry name" value="Glyco_hydro_31_C"/>
</dbReference>
<comment type="similarity">
    <text evidence="1 2">Belongs to the glycosyl hydrolase 31 family.</text>
</comment>
<evidence type="ECO:0000256" key="2">
    <source>
        <dbReference type="RuleBase" id="RU361185"/>
    </source>
</evidence>
<dbReference type="GO" id="GO:0004558">
    <property type="term" value="F:alpha-1,4-glucosidase activity"/>
    <property type="evidence" value="ECO:0007669"/>
    <property type="project" value="UniProtKB-EC"/>
</dbReference>
<feature type="domain" description="Glycosyl hydrolase family 31 C-terminal" evidence="4">
    <location>
        <begin position="588"/>
        <end position="672"/>
    </location>
</feature>
<dbReference type="GO" id="GO:0005975">
    <property type="term" value="P:carbohydrate metabolic process"/>
    <property type="evidence" value="ECO:0007669"/>
    <property type="project" value="InterPro"/>
</dbReference>
<dbReference type="SUPFAM" id="SSF51011">
    <property type="entry name" value="Glycosyl hydrolase domain"/>
    <property type="match status" value="1"/>
</dbReference>
<gene>
    <name evidence="5" type="ORF">DXH47_08815</name>
</gene>
<dbReference type="PANTHER" id="PTHR46959:SF2">
    <property type="entry name" value="SULFOQUINOVOSIDASE"/>
    <property type="match status" value="1"/>
</dbReference>
<dbReference type="SUPFAM" id="SSF74650">
    <property type="entry name" value="Galactose mutarotase-like"/>
    <property type="match status" value="1"/>
</dbReference>
<dbReference type="Gene3D" id="2.60.40.1180">
    <property type="entry name" value="Golgi alpha-mannosidase II"/>
    <property type="match status" value="1"/>
</dbReference>
<dbReference type="InterPro" id="IPR044112">
    <property type="entry name" value="YihQ_TIM-like"/>
</dbReference>
<feature type="domain" description="Glycoside hydrolase family 31 TIM barrel" evidence="3">
    <location>
        <begin position="270"/>
        <end position="577"/>
    </location>
</feature>
<accession>A0A4Q0VHE7</accession>
<proteinExistence type="inferred from homology"/>